<keyword evidence="3" id="KW-1185">Reference proteome</keyword>
<keyword evidence="1" id="KW-0732">Signal</keyword>
<evidence type="ECO:0000313" key="2">
    <source>
        <dbReference type="EMBL" id="ANX04792.1"/>
    </source>
</evidence>
<dbReference type="AlphaFoldDB" id="A0A1B1YVJ5"/>
<proteinExistence type="predicted"/>
<dbReference type="STRING" id="1810504.PG2T_11865"/>
<feature type="signal peptide" evidence="1">
    <location>
        <begin position="1"/>
        <end position="21"/>
    </location>
</feature>
<dbReference type="OrthoDB" id="238106at2"/>
<gene>
    <name evidence="2" type="ORF">PG2T_11865</name>
</gene>
<sequence>MRIHNPILAGLALLAGTAAVAAPAAPNDAYLAGYAAAVLEQRLGWQPGSYTLDVSEGRMRLDAREHDDAAAAQEALAAIGGVRKVRVASASEPAGSTPGRWFPTTELFRPSLADPKEPRFFVSSRHYDTSTDTLWLAEVGYGANFPVYGRIDEAGNGWNVGISGGLFGLFNLEADSFDLINADYTVGMPLTWRQGNTSGRLRLYHQSSHLGDEFLLNAAPERVNLSFEALEGLIAYDLTPFRIYGGGEVLLHREPADLDRLMAHAGIEYFSATATTLVPGLRGRPFAGLDLKSYAEHDWSIDRSLKVGMQFDAPHSDHFLRLSIDGYRGYSPHGQFYDDRISYLGLGVMFGI</sequence>
<evidence type="ECO:0000256" key="1">
    <source>
        <dbReference type="SAM" id="SignalP"/>
    </source>
</evidence>
<dbReference type="InterPro" id="IPR009599">
    <property type="entry name" value="DUF1207"/>
</dbReference>
<accession>A0A1B1YVJ5</accession>
<protein>
    <recommendedName>
        <fullName evidence="4">DUF1207 domain-containing protein</fullName>
    </recommendedName>
</protein>
<evidence type="ECO:0000313" key="3">
    <source>
        <dbReference type="Proteomes" id="UP000092952"/>
    </source>
</evidence>
<evidence type="ECO:0008006" key="4">
    <source>
        <dbReference type="Google" id="ProtNLM"/>
    </source>
</evidence>
<dbReference type="Proteomes" id="UP000092952">
    <property type="component" value="Chromosome"/>
</dbReference>
<dbReference type="InParanoid" id="A0A1B1YVJ5"/>
<dbReference type="Pfam" id="PF06727">
    <property type="entry name" value="DUF1207"/>
    <property type="match status" value="1"/>
</dbReference>
<dbReference type="KEGG" id="gbi:PG2T_11865"/>
<dbReference type="RefSeq" id="WP_068805720.1">
    <property type="nucleotide sequence ID" value="NZ_CP014671.1"/>
</dbReference>
<feature type="chain" id="PRO_5008533077" description="DUF1207 domain-containing protein" evidence="1">
    <location>
        <begin position="22"/>
        <end position="352"/>
    </location>
</feature>
<dbReference type="EMBL" id="CP014671">
    <property type="protein sequence ID" value="ANX04792.1"/>
    <property type="molecule type" value="Genomic_DNA"/>
</dbReference>
<reference evidence="3" key="1">
    <citation type="submission" date="2016-03" db="EMBL/GenBank/DDBJ databases">
        <title>Complete genome sequence of Solimmundus cernigliae, representing a novel lineage of polycyclic aromatic hydrocarbon degraders within the Gammaproteobacteria.</title>
        <authorList>
            <person name="Singleton D.R."/>
            <person name="Dickey A.N."/>
            <person name="Scholl E.H."/>
            <person name="Wright F.A."/>
            <person name="Aitken M.D."/>
        </authorList>
    </citation>
    <scope>NUCLEOTIDE SEQUENCE [LARGE SCALE GENOMIC DNA]</scope>
    <source>
        <strain evidence="3">TR3.2</strain>
    </source>
</reference>
<organism evidence="2 3">
    <name type="scientific">Immundisolibacter cernigliae</name>
    <dbReference type="NCBI Taxonomy" id="1810504"/>
    <lineage>
        <taxon>Bacteria</taxon>
        <taxon>Pseudomonadati</taxon>
        <taxon>Pseudomonadota</taxon>
        <taxon>Gammaproteobacteria</taxon>
        <taxon>Immundisolibacterales</taxon>
        <taxon>Immundisolibacteraceae</taxon>
        <taxon>Immundisolibacter</taxon>
    </lineage>
</organism>
<name>A0A1B1YVJ5_9GAMM</name>